<organism evidence="2">
    <name type="scientific">Arion vulgaris</name>
    <dbReference type="NCBI Taxonomy" id="1028688"/>
    <lineage>
        <taxon>Eukaryota</taxon>
        <taxon>Metazoa</taxon>
        <taxon>Spiralia</taxon>
        <taxon>Lophotrochozoa</taxon>
        <taxon>Mollusca</taxon>
        <taxon>Gastropoda</taxon>
        <taxon>Heterobranchia</taxon>
        <taxon>Euthyneura</taxon>
        <taxon>Panpulmonata</taxon>
        <taxon>Eupulmonata</taxon>
        <taxon>Stylommatophora</taxon>
        <taxon>Helicina</taxon>
        <taxon>Arionoidea</taxon>
        <taxon>Arionidae</taxon>
        <taxon>Arion</taxon>
    </lineage>
</organism>
<feature type="region of interest" description="Disordered" evidence="1">
    <location>
        <begin position="1"/>
        <end position="24"/>
    </location>
</feature>
<proteinExistence type="predicted"/>
<accession>A0A0B7B9Z5</accession>
<dbReference type="EMBL" id="HACG01042251">
    <property type="protein sequence ID" value="CEK89116.1"/>
    <property type="molecule type" value="Transcribed_RNA"/>
</dbReference>
<name>A0A0B7B9Z5_9EUPU</name>
<gene>
    <name evidence="2" type="primary">ORF169080</name>
</gene>
<dbReference type="AlphaFoldDB" id="A0A0B7B9Z5"/>
<reference evidence="2" key="1">
    <citation type="submission" date="2014-12" db="EMBL/GenBank/DDBJ databases">
        <title>Insight into the proteome of Arion vulgaris.</title>
        <authorList>
            <person name="Aradska J."/>
            <person name="Bulat T."/>
            <person name="Smidak R."/>
            <person name="Sarate P."/>
            <person name="Gangsoo J."/>
            <person name="Sialana F."/>
            <person name="Bilban M."/>
            <person name="Lubec G."/>
        </authorList>
    </citation>
    <scope>NUCLEOTIDE SEQUENCE</scope>
    <source>
        <tissue evidence="2">Skin</tissue>
    </source>
</reference>
<evidence type="ECO:0000313" key="2">
    <source>
        <dbReference type="EMBL" id="CEK89116.1"/>
    </source>
</evidence>
<sequence>MSDNKDHNANSSPTSHFKLRQPSKSYSNFTHETLAPNNSLVQLKCPTTMLDNRINSNVDHTDFIVEMIKKKPSNQT</sequence>
<protein>
    <submittedName>
        <fullName evidence="2">Uncharacterized protein</fullName>
    </submittedName>
</protein>
<evidence type="ECO:0000256" key="1">
    <source>
        <dbReference type="SAM" id="MobiDB-lite"/>
    </source>
</evidence>